<accession>A0ABP7BNW0</accession>
<sequence>MHVPATRGPVSAELLAALGRNDFDAPLPTLESAVDAALRATDDILYDDDLQLALLCLYELHYSGIEGVDDRWEWHPALLAVRSRIESAFEDRLRSGIKVGGIEAAGAEFEDRTISSAQGVAEALFRMSEGGDGPSVSDFVARKATLDQVREFLVHKSIYQLKEADPHTWAIPRLPGRAKSAMVEIQADEYGGGRAGRMHSELFARTMEGAGLDPAFGRYVDLLPAITLASVNAMSLFGLQRRLRGAIVGHLAIYEMTSSIPNAKYARGFRRLGFESPVTDYFDEHVEADAVHEQIAGRDLAGGLVESDPRLASDVFFGAAAVCLLDELVGAWQLGAWQEGRSSLLAALPAPEAA</sequence>
<comment type="caution">
    <text evidence="1">The sequence shown here is derived from an EMBL/GenBank/DDBJ whole genome shotgun (WGS) entry which is preliminary data.</text>
</comment>
<evidence type="ECO:0000313" key="2">
    <source>
        <dbReference type="Proteomes" id="UP001500752"/>
    </source>
</evidence>
<dbReference type="SMART" id="SM01236">
    <property type="entry name" value="Haem_oxygenase_2"/>
    <property type="match status" value="1"/>
</dbReference>
<dbReference type="EMBL" id="BAABEO010000001">
    <property type="protein sequence ID" value="GAA3666123.1"/>
    <property type="molecule type" value="Genomic_DNA"/>
</dbReference>
<dbReference type="Pfam" id="PF14518">
    <property type="entry name" value="Haem_oxygenas_2"/>
    <property type="match status" value="1"/>
</dbReference>
<protein>
    <submittedName>
        <fullName evidence="1">Iron-containing redox enzyme family protein</fullName>
    </submittedName>
</protein>
<gene>
    <name evidence="1" type="ORF">GCM10023081_01140</name>
</gene>
<dbReference type="InterPro" id="IPR016084">
    <property type="entry name" value="Haem_Oase-like_multi-hlx"/>
</dbReference>
<keyword evidence="2" id="KW-1185">Reference proteome</keyword>
<evidence type="ECO:0000313" key="1">
    <source>
        <dbReference type="EMBL" id="GAA3666123.1"/>
    </source>
</evidence>
<dbReference type="RefSeq" id="WP_345147680.1">
    <property type="nucleotide sequence ID" value="NZ_BAABEO010000001.1"/>
</dbReference>
<dbReference type="SUPFAM" id="SSF48613">
    <property type="entry name" value="Heme oxygenase-like"/>
    <property type="match status" value="1"/>
</dbReference>
<dbReference type="Proteomes" id="UP001500752">
    <property type="component" value="Unassembled WGS sequence"/>
</dbReference>
<name>A0ABP7BNW0_9MICC</name>
<reference evidence="2" key="1">
    <citation type="journal article" date="2019" name="Int. J. Syst. Evol. Microbiol.">
        <title>The Global Catalogue of Microorganisms (GCM) 10K type strain sequencing project: providing services to taxonomists for standard genome sequencing and annotation.</title>
        <authorList>
            <consortium name="The Broad Institute Genomics Platform"/>
            <consortium name="The Broad Institute Genome Sequencing Center for Infectious Disease"/>
            <person name="Wu L."/>
            <person name="Ma J."/>
        </authorList>
    </citation>
    <scope>NUCLEOTIDE SEQUENCE [LARGE SCALE GENOMIC DNA]</scope>
    <source>
        <strain evidence="2">JCM 30742</strain>
    </source>
</reference>
<organism evidence="1 2">
    <name type="scientific">Arthrobacter ginkgonis</name>
    <dbReference type="NCBI Taxonomy" id="1630594"/>
    <lineage>
        <taxon>Bacteria</taxon>
        <taxon>Bacillati</taxon>
        <taxon>Actinomycetota</taxon>
        <taxon>Actinomycetes</taxon>
        <taxon>Micrococcales</taxon>
        <taxon>Micrococcaceae</taxon>
        <taxon>Arthrobacter</taxon>
    </lineage>
</organism>
<proteinExistence type="predicted"/>
<dbReference type="Gene3D" id="1.20.910.10">
    <property type="entry name" value="Heme oxygenase-like"/>
    <property type="match status" value="1"/>
</dbReference>